<comment type="subcellular location">
    <subcellularLocation>
        <location evidence="2">Cytoplasm</location>
    </subcellularLocation>
    <subcellularLocation>
        <location evidence="1">Nucleus</location>
    </subcellularLocation>
</comment>
<reference evidence="6 7" key="1">
    <citation type="journal article" date="2014" name="Agronomy (Basel)">
        <title>A Draft Genome Sequence for Ensete ventricosum, the Drought-Tolerant Tree Against Hunger.</title>
        <authorList>
            <person name="Harrison J."/>
            <person name="Moore K.A."/>
            <person name="Paszkiewicz K."/>
            <person name="Jones T."/>
            <person name="Grant M."/>
            <person name="Ambacheew D."/>
            <person name="Muzemil S."/>
            <person name="Studholme D.J."/>
        </authorList>
    </citation>
    <scope>NUCLEOTIDE SEQUENCE [LARGE SCALE GENOMIC DNA]</scope>
</reference>
<evidence type="ECO:0000313" key="7">
    <source>
        <dbReference type="Proteomes" id="UP000287651"/>
    </source>
</evidence>
<dbReference type="EMBL" id="AMZH03015052">
    <property type="protein sequence ID" value="RRT46640.1"/>
    <property type="molecule type" value="Genomic_DNA"/>
</dbReference>
<keyword evidence="4" id="KW-0539">Nucleus</keyword>
<dbReference type="AlphaFoldDB" id="A0A426Y4U5"/>
<dbReference type="GO" id="GO:0005634">
    <property type="term" value="C:nucleus"/>
    <property type="evidence" value="ECO:0007669"/>
    <property type="project" value="UniProtKB-SubCell"/>
</dbReference>
<dbReference type="PANTHER" id="PTHR31250:SF27">
    <property type="entry name" value="IQ DOMAIN-CONTAINING PROTEIN IQM5"/>
    <property type="match status" value="1"/>
</dbReference>
<evidence type="ECO:0000313" key="6">
    <source>
        <dbReference type="EMBL" id="RRT46640.1"/>
    </source>
</evidence>
<sequence length="255" mass="28261">MLSNLVQEIADVPTTPIGCSEKSSNMWLAGFQRNDSGPIKASVGSLTASLSFKDWESTDNKLGNAASSENQDKGDYKKETSSLRSIENVAVPNLDTSNCFVLSPRPMNEFDAAAVKLQKVYKSYRTRRNLADCAIKLKTRDEGKTEAEEAQKLEYHETKIKPTFELGNHIQRKWTTGVGPRISCVRDYPVDLQFKALEQVNLSPKVTPSSVGNSGPIPSPRPSPEIRLSPRLAQMGLPVPMVSLTLPKFQHKNNW</sequence>
<dbReference type="PANTHER" id="PTHR31250">
    <property type="entry name" value="IQ DOMAIN-CONTAINING PROTEIN IQM3"/>
    <property type="match status" value="1"/>
</dbReference>
<keyword evidence="3" id="KW-0963">Cytoplasm</keyword>
<dbReference type="InterPro" id="IPR044159">
    <property type="entry name" value="IQM"/>
</dbReference>
<evidence type="ECO:0000256" key="2">
    <source>
        <dbReference type="ARBA" id="ARBA00004496"/>
    </source>
</evidence>
<evidence type="ECO:0000256" key="1">
    <source>
        <dbReference type="ARBA" id="ARBA00004123"/>
    </source>
</evidence>
<dbReference type="GO" id="GO:0005737">
    <property type="term" value="C:cytoplasm"/>
    <property type="evidence" value="ECO:0007669"/>
    <property type="project" value="UniProtKB-SubCell"/>
</dbReference>
<evidence type="ECO:0000256" key="4">
    <source>
        <dbReference type="ARBA" id="ARBA00023242"/>
    </source>
</evidence>
<proteinExistence type="predicted"/>
<feature type="region of interest" description="Disordered" evidence="5">
    <location>
        <begin position="205"/>
        <end position="227"/>
    </location>
</feature>
<dbReference type="Proteomes" id="UP000287651">
    <property type="component" value="Unassembled WGS sequence"/>
</dbReference>
<comment type="caution">
    <text evidence="6">The sequence shown here is derived from an EMBL/GenBank/DDBJ whole genome shotgun (WGS) entry which is preliminary data.</text>
</comment>
<evidence type="ECO:0000256" key="3">
    <source>
        <dbReference type="ARBA" id="ARBA00022490"/>
    </source>
</evidence>
<organism evidence="6 7">
    <name type="scientific">Ensete ventricosum</name>
    <name type="common">Abyssinian banana</name>
    <name type="synonym">Musa ensete</name>
    <dbReference type="NCBI Taxonomy" id="4639"/>
    <lineage>
        <taxon>Eukaryota</taxon>
        <taxon>Viridiplantae</taxon>
        <taxon>Streptophyta</taxon>
        <taxon>Embryophyta</taxon>
        <taxon>Tracheophyta</taxon>
        <taxon>Spermatophyta</taxon>
        <taxon>Magnoliopsida</taxon>
        <taxon>Liliopsida</taxon>
        <taxon>Zingiberales</taxon>
        <taxon>Musaceae</taxon>
        <taxon>Ensete</taxon>
    </lineage>
</organism>
<protein>
    <submittedName>
        <fullName evidence="6">Uncharacterized protein</fullName>
    </submittedName>
</protein>
<accession>A0A426Y4U5</accession>
<gene>
    <name evidence="6" type="ORF">B296_00037714</name>
</gene>
<dbReference type="PROSITE" id="PS50096">
    <property type="entry name" value="IQ"/>
    <property type="match status" value="1"/>
</dbReference>
<evidence type="ECO:0000256" key="5">
    <source>
        <dbReference type="SAM" id="MobiDB-lite"/>
    </source>
</evidence>
<name>A0A426Y4U5_ENSVE</name>